<reference evidence="4" key="1">
    <citation type="submission" date="2021-01" db="EMBL/GenBank/DDBJ databases">
        <title>Adiantum capillus-veneris genome.</title>
        <authorList>
            <person name="Fang Y."/>
            <person name="Liao Q."/>
        </authorList>
    </citation>
    <scope>NUCLEOTIDE SEQUENCE</scope>
    <source>
        <strain evidence="4">H3</strain>
        <tissue evidence="4">Leaf</tissue>
    </source>
</reference>
<evidence type="ECO:0000313" key="4">
    <source>
        <dbReference type="EMBL" id="KAI5075947.1"/>
    </source>
</evidence>
<evidence type="ECO:0000259" key="3">
    <source>
        <dbReference type="Pfam" id="PF13249"/>
    </source>
</evidence>
<dbReference type="InterPro" id="IPR008930">
    <property type="entry name" value="Terpenoid_cyclase/PrenylTrfase"/>
</dbReference>
<evidence type="ECO:0000313" key="5">
    <source>
        <dbReference type="Proteomes" id="UP000886520"/>
    </source>
</evidence>
<feature type="domain" description="Squalene cyclase N-terminal" evidence="3">
    <location>
        <begin position="1"/>
        <end position="138"/>
    </location>
</feature>
<comment type="similarity">
    <text evidence="1">Belongs to the terpene cyclase/mutase family.</text>
</comment>
<comment type="caution">
    <text evidence="4">The sequence shown here is derived from an EMBL/GenBank/DDBJ whole genome shotgun (WGS) entry which is preliminary data.</text>
</comment>
<dbReference type="Proteomes" id="UP000886520">
    <property type="component" value="Chromosome 9"/>
</dbReference>
<evidence type="ECO:0000259" key="2">
    <source>
        <dbReference type="Pfam" id="PF13243"/>
    </source>
</evidence>
<evidence type="ECO:0008006" key="6">
    <source>
        <dbReference type="Google" id="ProtNLM"/>
    </source>
</evidence>
<dbReference type="Pfam" id="PF13243">
    <property type="entry name" value="SQHop_cyclase_C"/>
    <property type="match status" value="1"/>
</dbReference>
<dbReference type="Gene3D" id="1.50.10.20">
    <property type="match status" value="1"/>
</dbReference>
<proteinExistence type="inferred from homology"/>
<dbReference type="Pfam" id="PF13249">
    <property type="entry name" value="SQHop_cyclase_N"/>
    <property type="match status" value="1"/>
</dbReference>
<evidence type="ECO:0000256" key="1">
    <source>
        <dbReference type="ARBA" id="ARBA00009755"/>
    </source>
</evidence>
<dbReference type="InterPro" id="IPR032696">
    <property type="entry name" value="SQ_cyclase_C"/>
</dbReference>
<sequence length="213" mass="24501">MACGARECIVPLMIICDKNCVFKLKPEVSFEELYAEGRKNVRFGFAFGGSLTDKLFVGIDYTFKAMEKIELVQFRRWGLKEAARWVLKRQDQDSGELLGYYLPMFYAMVCMKIWGYDVTHPVLHRPLSAFEMFSIERKEHCVIQSAVSPVWDTTLVVRALVESRLPLDHSALQKAGKWLLEKQITKHGDWSYKSKAGYVPVGIPILQQMVPRC</sequence>
<accession>A0A9D4UY77</accession>
<keyword evidence="5" id="KW-1185">Reference proteome</keyword>
<name>A0A9D4UY77_ADICA</name>
<dbReference type="SUPFAM" id="SSF81853">
    <property type="entry name" value="Family 10 polysaccharide lyase"/>
    <property type="match status" value="1"/>
</dbReference>
<dbReference type="SUPFAM" id="SSF48239">
    <property type="entry name" value="Terpenoid cyclases/Protein prenyltransferases"/>
    <property type="match status" value="1"/>
</dbReference>
<dbReference type="InterPro" id="IPR032697">
    <property type="entry name" value="SQ_cyclase_N"/>
</dbReference>
<gene>
    <name evidence="4" type="ORF">GOP47_0010023</name>
</gene>
<dbReference type="AlphaFoldDB" id="A0A9D4UY77"/>
<dbReference type="OrthoDB" id="21502at2759"/>
<organism evidence="4 5">
    <name type="scientific">Adiantum capillus-veneris</name>
    <name type="common">Maidenhair fern</name>
    <dbReference type="NCBI Taxonomy" id="13818"/>
    <lineage>
        <taxon>Eukaryota</taxon>
        <taxon>Viridiplantae</taxon>
        <taxon>Streptophyta</taxon>
        <taxon>Embryophyta</taxon>
        <taxon>Tracheophyta</taxon>
        <taxon>Polypodiopsida</taxon>
        <taxon>Polypodiidae</taxon>
        <taxon>Polypodiales</taxon>
        <taxon>Pteridineae</taxon>
        <taxon>Pteridaceae</taxon>
        <taxon>Vittarioideae</taxon>
        <taxon>Adiantum</taxon>
    </lineage>
</organism>
<feature type="domain" description="Squalene cyclase C-terminal" evidence="2">
    <location>
        <begin position="147"/>
        <end position="195"/>
    </location>
</feature>
<protein>
    <recommendedName>
        <fullName evidence="6">Squalene cyclase C-terminal domain-containing protein</fullName>
    </recommendedName>
</protein>
<dbReference type="EMBL" id="JABFUD020000009">
    <property type="protein sequence ID" value="KAI5075947.1"/>
    <property type="molecule type" value="Genomic_DNA"/>
</dbReference>